<dbReference type="InterPro" id="IPR027843">
    <property type="entry name" value="DUF4440"/>
</dbReference>
<comment type="caution">
    <text evidence="3">The sequence shown here is derived from an EMBL/GenBank/DDBJ whole genome shotgun (WGS) entry which is preliminary data.</text>
</comment>
<evidence type="ECO:0000313" key="4">
    <source>
        <dbReference type="Proteomes" id="UP001604267"/>
    </source>
</evidence>
<dbReference type="Proteomes" id="UP001604267">
    <property type="component" value="Unassembled WGS sequence"/>
</dbReference>
<reference evidence="3 4" key="1">
    <citation type="submission" date="2024-10" db="EMBL/GenBank/DDBJ databases">
        <title>The Natural Products Discovery Center: Release of the First 8490 Sequenced Strains for Exploring Actinobacteria Biosynthetic Diversity.</title>
        <authorList>
            <person name="Kalkreuter E."/>
            <person name="Kautsar S.A."/>
            <person name="Yang D."/>
            <person name="Bader C.D."/>
            <person name="Teijaro C.N."/>
            <person name="Fluegel L."/>
            <person name="Davis C.M."/>
            <person name="Simpson J.R."/>
            <person name="Lauterbach L."/>
            <person name="Steele A.D."/>
            <person name="Gui C."/>
            <person name="Meng S."/>
            <person name="Li G."/>
            <person name="Viehrig K."/>
            <person name="Ye F."/>
            <person name="Su P."/>
            <person name="Kiefer A.F."/>
            <person name="Nichols A."/>
            <person name="Cepeda A.J."/>
            <person name="Yan W."/>
            <person name="Fan B."/>
            <person name="Jiang Y."/>
            <person name="Adhikari A."/>
            <person name="Zheng C.-J."/>
            <person name="Schuster L."/>
            <person name="Cowan T.M."/>
            <person name="Smanski M.J."/>
            <person name="Chevrette M.G."/>
            <person name="De Carvalho L.P.S."/>
            <person name="Shen B."/>
        </authorList>
    </citation>
    <scope>NUCLEOTIDE SEQUENCE [LARGE SCALE GENOMIC DNA]</scope>
    <source>
        <strain evidence="3 4">NPDC048320</strain>
    </source>
</reference>
<gene>
    <name evidence="3" type="ORF">ACGFZB_03715</name>
</gene>
<organism evidence="3 4">
    <name type="scientific">Streptomyces cinerochromogenes</name>
    <dbReference type="NCBI Taxonomy" id="66422"/>
    <lineage>
        <taxon>Bacteria</taxon>
        <taxon>Bacillati</taxon>
        <taxon>Actinomycetota</taxon>
        <taxon>Actinomycetes</taxon>
        <taxon>Kitasatosporales</taxon>
        <taxon>Streptomycetaceae</taxon>
        <taxon>Streptomyces</taxon>
    </lineage>
</organism>
<dbReference type="InterPro" id="IPR032710">
    <property type="entry name" value="NTF2-like_dom_sf"/>
</dbReference>
<sequence length="223" mass="24416">MSTATITPPEPAGTATPSRRRTVRRVLVATALTLAVTVGGGYLWLDATSDVHNLGESDCTAVHPAVTRTAAGAPTAGDHRAVCDTLRSLTDAWDRGDATAYGEHFTPDATYTTYVGTHYQGRDDITDAHRALFDGFLKDTRLADSFLGIRFYGPDTAIVTSRGDTYTGTVKKPSELSKTQTYTLVRESDRTWRIAAFHNTKRQSVMERISFLWDPSTKPKAEK</sequence>
<keyword evidence="1" id="KW-1133">Transmembrane helix</keyword>
<feature type="transmembrane region" description="Helical" evidence="1">
    <location>
        <begin position="26"/>
        <end position="45"/>
    </location>
</feature>
<keyword evidence="1" id="KW-0472">Membrane</keyword>
<dbReference type="Pfam" id="PF14534">
    <property type="entry name" value="DUF4440"/>
    <property type="match status" value="1"/>
</dbReference>
<dbReference type="InterPro" id="IPR011944">
    <property type="entry name" value="Steroid_delta5-4_isomerase"/>
</dbReference>
<feature type="domain" description="DUF4440" evidence="2">
    <location>
        <begin position="86"/>
        <end position="194"/>
    </location>
</feature>
<dbReference type="NCBIfam" id="TIGR02246">
    <property type="entry name" value="SgcJ/EcaC family oxidoreductase"/>
    <property type="match status" value="1"/>
</dbReference>
<evidence type="ECO:0000256" key="1">
    <source>
        <dbReference type="SAM" id="Phobius"/>
    </source>
</evidence>
<name>A0ABW7B0W7_9ACTN</name>
<dbReference type="Gene3D" id="3.10.450.50">
    <property type="match status" value="1"/>
</dbReference>
<keyword evidence="4" id="KW-1185">Reference proteome</keyword>
<evidence type="ECO:0000259" key="2">
    <source>
        <dbReference type="Pfam" id="PF14534"/>
    </source>
</evidence>
<keyword evidence="1" id="KW-0812">Transmembrane</keyword>
<protein>
    <submittedName>
        <fullName evidence="3">SgcJ/EcaC family oxidoreductase</fullName>
    </submittedName>
</protein>
<dbReference type="SUPFAM" id="SSF54427">
    <property type="entry name" value="NTF2-like"/>
    <property type="match status" value="1"/>
</dbReference>
<accession>A0ABW7B0W7</accession>
<dbReference type="RefSeq" id="WP_392815177.1">
    <property type="nucleotide sequence ID" value="NZ_JBICYV010000002.1"/>
</dbReference>
<proteinExistence type="predicted"/>
<dbReference type="EMBL" id="JBICYV010000002">
    <property type="protein sequence ID" value="MFG3009559.1"/>
    <property type="molecule type" value="Genomic_DNA"/>
</dbReference>
<evidence type="ECO:0000313" key="3">
    <source>
        <dbReference type="EMBL" id="MFG3009559.1"/>
    </source>
</evidence>